<feature type="compositionally biased region" description="Polar residues" evidence="1">
    <location>
        <begin position="381"/>
        <end position="395"/>
    </location>
</feature>
<accession>Q8L680</accession>
<feature type="compositionally biased region" description="Basic and acidic residues" evidence="1">
    <location>
        <begin position="304"/>
        <end position="314"/>
    </location>
</feature>
<evidence type="ECO:0000313" key="3">
    <source>
        <dbReference type="EMBL" id="AAM22719.1"/>
    </source>
</evidence>
<dbReference type="PANTHER" id="PTHR33026">
    <property type="entry name" value="OS06G0360600 PROTEIN"/>
    <property type="match status" value="1"/>
</dbReference>
<gene>
    <name evidence="3" type="primary">OSJNBa0011L09.12</name>
</gene>
<feature type="compositionally biased region" description="Acidic residues" evidence="1">
    <location>
        <begin position="526"/>
        <end position="546"/>
    </location>
</feature>
<evidence type="ECO:0000256" key="1">
    <source>
        <dbReference type="SAM" id="MobiDB-lite"/>
    </source>
</evidence>
<evidence type="ECO:0000259" key="2">
    <source>
        <dbReference type="Pfam" id="PF04195"/>
    </source>
</evidence>
<name>Q8L680_ORYSJ</name>
<feature type="compositionally biased region" description="Gly residues" evidence="1">
    <location>
        <begin position="442"/>
        <end position="453"/>
    </location>
</feature>
<organism evidence="3 4">
    <name type="scientific">Oryza sativa subsp. japonica</name>
    <name type="common">Rice</name>
    <dbReference type="NCBI Taxonomy" id="39947"/>
    <lineage>
        <taxon>Eukaryota</taxon>
        <taxon>Viridiplantae</taxon>
        <taxon>Streptophyta</taxon>
        <taxon>Embryophyta</taxon>
        <taxon>Tracheophyta</taxon>
        <taxon>Spermatophyta</taxon>
        <taxon>Magnoliopsida</taxon>
        <taxon>Liliopsida</taxon>
        <taxon>Poales</taxon>
        <taxon>Poaceae</taxon>
        <taxon>BOP clade</taxon>
        <taxon>Oryzoideae</taxon>
        <taxon>Oryzeae</taxon>
        <taxon>Oryzinae</taxon>
        <taxon>Oryza</taxon>
        <taxon>Oryza sativa</taxon>
    </lineage>
</organism>
<protein>
    <recommendedName>
        <fullName evidence="2">Transposase (putative) gypsy type domain-containing protein</fullName>
    </recommendedName>
</protein>
<evidence type="ECO:0000313" key="4">
    <source>
        <dbReference type="Proteomes" id="UP000000763"/>
    </source>
</evidence>
<dbReference type="AlphaFoldDB" id="Q8L680"/>
<feature type="region of interest" description="Disordered" evidence="1">
    <location>
        <begin position="252"/>
        <end position="559"/>
    </location>
</feature>
<dbReference type="InterPro" id="IPR007321">
    <property type="entry name" value="Transposase_28"/>
</dbReference>
<proteinExistence type="predicted"/>
<reference evidence="4" key="2">
    <citation type="journal article" date="2008" name="Nucleic Acids Res.">
        <title>The rice annotation project database (RAP-DB): 2008 update.</title>
        <authorList>
            <consortium name="The rice annotation project (RAP)"/>
        </authorList>
    </citation>
    <scope>GENOME REANNOTATION</scope>
    <source>
        <strain evidence="4">cv. Nipponbare</strain>
    </source>
</reference>
<dbReference type="Proteomes" id="UP000000763">
    <property type="component" value="Chromosome 10"/>
</dbReference>
<reference evidence="4" key="1">
    <citation type="journal article" date="2005" name="Nature">
        <title>The map-based sequence of the rice genome.</title>
        <authorList>
            <consortium name="International rice genome sequencing project (IRGSP)"/>
            <person name="Matsumoto T."/>
            <person name="Wu J."/>
            <person name="Kanamori H."/>
            <person name="Katayose Y."/>
            <person name="Fujisawa M."/>
            <person name="Namiki N."/>
            <person name="Mizuno H."/>
            <person name="Yamamoto K."/>
            <person name="Antonio B.A."/>
            <person name="Baba T."/>
            <person name="Sakata K."/>
            <person name="Nagamura Y."/>
            <person name="Aoki H."/>
            <person name="Arikawa K."/>
            <person name="Arita K."/>
            <person name="Bito T."/>
            <person name="Chiden Y."/>
            <person name="Fujitsuka N."/>
            <person name="Fukunaka R."/>
            <person name="Hamada M."/>
            <person name="Harada C."/>
            <person name="Hayashi A."/>
            <person name="Hijishita S."/>
            <person name="Honda M."/>
            <person name="Hosokawa S."/>
            <person name="Ichikawa Y."/>
            <person name="Idonuma A."/>
            <person name="Iijima M."/>
            <person name="Ikeda M."/>
            <person name="Ikeno M."/>
            <person name="Ito K."/>
            <person name="Ito S."/>
            <person name="Ito T."/>
            <person name="Ito Y."/>
            <person name="Ito Y."/>
            <person name="Iwabuchi A."/>
            <person name="Kamiya K."/>
            <person name="Karasawa W."/>
            <person name="Kurita K."/>
            <person name="Katagiri S."/>
            <person name="Kikuta A."/>
            <person name="Kobayashi H."/>
            <person name="Kobayashi N."/>
            <person name="Machita K."/>
            <person name="Maehara T."/>
            <person name="Masukawa M."/>
            <person name="Mizubayashi T."/>
            <person name="Mukai Y."/>
            <person name="Nagasaki H."/>
            <person name="Nagata Y."/>
            <person name="Naito S."/>
            <person name="Nakashima M."/>
            <person name="Nakama Y."/>
            <person name="Nakamichi Y."/>
            <person name="Nakamura M."/>
            <person name="Meguro A."/>
            <person name="Negishi M."/>
            <person name="Ohta I."/>
            <person name="Ohta T."/>
            <person name="Okamoto M."/>
            <person name="Ono N."/>
            <person name="Saji S."/>
            <person name="Sakaguchi M."/>
            <person name="Sakai K."/>
            <person name="Shibata M."/>
            <person name="Shimokawa T."/>
            <person name="Song J."/>
            <person name="Takazaki Y."/>
            <person name="Terasawa K."/>
            <person name="Tsugane M."/>
            <person name="Tsuji K."/>
            <person name="Ueda S."/>
            <person name="Waki K."/>
            <person name="Yamagata H."/>
            <person name="Yamamoto M."/>
            <person name="Yamamoto S."/>
            <person name="Yamane H."/>
            <person name="Yoshiki S."/>
            <person name="Yoshihara R."/>
            <person name="Yukawa K."/>
            <person name="Zhong H."/>
            <person name="Yano M."/>
            <person name="Yuan Q."/>
            <person name="Ouyang S."/>
            <person name="Liu J."/>
            <person name="Jones K.M."/>
            <person name="Gansberger K."/>
            <person name="Moffat K."/>
            <person name="Hill J."/>
            <person name="Bera J."/>
            <person name="Fadrosh D."/>
            <person name="Jin S."/>
            <person name="Johri S."/>
            <person name="Kim M."/>
            <person name="Overton L."/>
            <person name="Reardon M."/>
            <person name="Tsitrin T."/>
            <person name="Vuong H."/>
            <person name="Weaver B."/>
            <person name="Ciecko A."/>
            <person name="Tallon L."/>
            <person name="Jackson J."/>
            <person name="Pai G."/>
            <person name="Aken S.V."/>
            <person name="Utterback T."/>
            <person name="Reidmuller S."/>
            <person name="Feldblyum T."/>
            <person name="Hsiao J."/>
            <person name="Zismann V."/>
            <person name="Iobst S."/>
            <person name="de Vazeille A.R."/>
            <person name="Buell C.R."/>
            <person name="Ying K."/>
            <person name="Li Y."/>
            <person name="Lu T."/>
            <person name="Huang Y."/>
            <person name="Zhao Q."/>
            <person name="Feng Q."/>
            <person name="Zhang L."/>
            <person name="Zhu J."/>
            <person name="Weng Q."/>
            <person name="Mu J."/>
            <person name="Lu Y."/>
            <person name="Fan D."/>
            <person name="Liu Y."/>
            <person name="Guan J."/>
            <person name="Zhang Y."/>
            <person name="Yu S."/>
            <person name="Liu X."/>
            <person name="Zhang Y."/>
            <person name="Hong G."/>
            <person name="Han B."/>
            <person name="Choisne N."/>
            <person name="Demange N."/>
            <person name="Orjeda G."/>
            <person name="Samain S."/>
            <person name="Cattolico L."/>
            <person name="Pelletier E."/>
            <person name="Couloux A."/>
            <person name="Segurens B."/>
            <person name="Wincker P."/>
            <person name="D'Hont A."/>
            <person name="Scarpelli C."/>
            <person name="Weissenbach J."/>
            <person name="Salanoubat M."/>
            <person name="Quetier F."/>
            <person name="Yu Y."/>
            <person name="Kim H.R."/>
            <person name="Rambo T."/>
            <person name="Currie J."/>
            <person name="Collura K."/>
            <person name="Luo M."/>
            <person name="Yang T."/>
            <person name="Ammiraju J.S.S."/>
            <person name="Engler F."/>
            <person name="Soderlund C."/>
            <person name="Wing R.A."/>
            <person name="Palmer L.E."/>
            <person name="de la Bastide M."/>
            <person name="Spiegel L."/>
            <person name="Nascimento L."/>
            <person name="Zutavern T."/>
            <person name="O'Shaughnessy A."/>
            <person name="Dike S."/>
            <person name="Dedhia N."/>
            <person name="Preston R."/>
            <person name="Balija V."/>
            <person name="McCombie W.R."/>
            <person name="Chow T."/>
            <person name="Chen H."/>
            <person name="Chung M."/>
            <person name="Chen C."/>
            <person name="Shaw J."/>
            <person name="Wu H."/>
            <person name="Hsiao K."/>
            <person name="Chao Y."/>
            <person name="Chu M."/>
            <person name="Cheng C."/>
            <person name="Hour A."/>
            <person name="Lee P."/>
            <person name="Lin S."/>
            <person name="Lin Y."/>
            <person name="Liou J."/>
            <person name="Liu S."/>
            <person name="Hsing Y."/>
            <person name="Raghuvanshi S."/>
            <person name="Mohanty A."/>
            <person name="Bharti A.K."/>
            <person name="Gaur A."/>
            <person name="Gupta V."/>
            <person name="Kumar D."/>
            <person name="Ravi V."/>
            <person name="Vij S."/>
            <person name="Kapur A."/>
            <person name="Khurana P."/>
            <person name="Khurana P."/>
            <person name="Khurana J.P."/>
            <person name="Tyagi A.K."/>
            <person name="Gaikwad K."/>
            <person name="Singh A."/>
            <person name="Dalal V."/>
            <person name="Srivastava S."/>
            <person name="Dixit A."/>
            <person name="Pal A.K."/>
            <person name="Ghazi I.A."/>
            <person name="Yadav M."/>
            <person name="Pandit A."/>
            <person name="Bhargava A."/>
            <person name="Sureshbabu K."/>
            <person name="Batra K."/>
            <person name="Sharma T.R."/>
            <person name="Mohapatra T."/>
            <person name="Singh N.K."/>
            <person name="Messing J."/>
            <person name="Nelson A.B."/>
            <person name="Fuks G."/>
            <person name="Kavchok S."/>
            <person name="Keizer G."/>
            <person name="Linton E."/>
            <person name="Llaca V."/>
            <person name="Song R."/>
            <person name="Tanyolac B."/>
            <person name="Young S."/>
            <person name="Ho-Il K."/>
            <person name="Hahn J.H."/>
            <person name="Sangsakoo G."/>
            <person name="Vanavichit A."/>
            <person name="de Mattos Luiz.A.T."/>
            <person name="Zimmer P.D."/>
            <person name="Malone G."/>
            <person name="Dellagostin O."/>
            <person name="de Oliveira A.C."/>
            <person name="Bevan M."/>
            <person name="Bancroft I."/>
            <person name="Minx P."/>
            <person name="Cordum H."/>
            <person name="Wilson R."/>
            <person name="Cheng Z."/>
            <person name="Jin W."/>
            <person name="Jiang J."/>
            <person name="Leong S.A."/>
            <person name="Iwama H."/>
            <person name="Gojobori T."/>
            <person name="Itoh T."/>
            <person name="Niimura Y."/>
            <person name="Fujii Y."/>
            <person name="Habara T."/>
            <person name="Sakai H."/>
            <person name="Sato Y."/>
            <person name="Wilson G."/>
            <person name="Kumar K."/>
            <person name="McCouch S."/>
            <person name="Juretic N."/>
            <person name="Hoen D."/>
            <person name="Wright S."/>
            <person name="Bruskiewich R."/>
            <person name="Bureau T."/>
            <person name="Miyao A."/>
            <person name="Hirochika H."/>
            <person name="Nishikawa T."/>
            <person name="Kadowaki K."/>
            <person name="Sugiura M."/>
            <person name="Burr B."/>
            <person name="Sasaki T."/>
        </authorList>
    </citation>
    <scope>NUCLEOTIDE SEQUENCE [LARGE SCALE GENOMIC DNA]</scope>
    <source>
        <strain evidence="4">cv. Nipponbare</strain>
    </source>
</reference>
<dbReference type="PANTHER" id="PTHR33026:SF7">
    <property type="entry name" value="OS03G0100275 PROTEIN"/>
    <property type="match status" value="1"/>
</dbReference>
<dbReference type="EMBL" id="AC092388">
    <property type="protein sequence ID" value="AAM22719.1"/>
    <property type="molecule type" value="Genomic_DNA"/>
</dbReference>
<sequence length="559" mass="58951">MAQDAGDTVLPFSRITADRHLSLPRKIMPDGAVVRAVESRPRPRYPERSVHLLSFAMAGLIPSFSRFFHEVLDFYEIHALHLAPNAVMTLAIFVHLCEMFIGVRPTMRLFQAFFIPQLLQGAVVGGCYFQPRPGTAGQYIESHLRKKWEDWKKDWGLRSLGLTGAMVFGDYIRRRIAPLQERSRGAWEYTGPNDPMRTHVGERWDWGEEDAKMVLVLGLDSAKQTLIPDGILPLYCDRDRESILAVMSVVGAGRSRSSRGGASGSAVGAGGGGATAGGSRTSGPGGGGSRAPDSSRGPGDDLVGDPKGKRKVPESRPPSPPRGGGTEHAADHPPAGHKRPAGPEVGRKKKRVRKIGQTEPSRGSFIETPKWTFNRPPRSEIPSQGVSGSEPSWGTKSERSERSGPGQSKAAGSSQPRSGTHRPHTGPGPERPSAGTRLAAGNGSGDVPPGGGCETRVHAERHPGSGGEGGRSSGAEAGGDPEPEVEVKAGGGPESEVKVEVGGGPEPEVEVEAARLAPQFTFGLASDEESGSGGDDDNVGDEDWDDVVSGAGLGGLGTP</sequence>
<dbReference type="Pfam" id="PF04195">
    <property type="entry name" value="Transposase_28"/>
    <property type="match status" value="1"/>
</dbReference>
<feature type="compositionally biased region" description="Gly residues" evidence="1">
    <location>
        <begin position="261"/>
        <end position="276"/>
    </location>
</feature>
<feature type="domain" description="Transposase (putative) gypsy type" evidence="2">
    <location>
        <begin position="52"/>
        <end position="114"/>
    </location>
</feature>